<proteinExistence type="predicted"/>
<dbReference type="PANTHER" id="PTHR30461:SF23">
    <property type="entry name" value="DNA RECOMBINASE-RELATED"/>
    <property type="match status" value="1"/>
</dbReference>
<evidence type="ECO:0000259" key="2">
    <source>
        <dbReference type="PROSITE" id="PS51737"/>
    </source>
</evidence>
<keyword evidence="6" id="KW-1185">Reference proteome</keyword>
<dbReference type="GO" id="GO:0003677">
    <property type="term" value="F:DNA binding"/>
    <property type="evidence" value="ECO:0007669"/>
    <property type="project" value="InterPro"/>
</dbReference>
<dbReference type="InterPro" id="IPR038109">
    <property type="entry name" value="DNA_bind_recomb_sf"/>
</dbReference>
<protein>
    <recommendedName>
        <fullName evidence="7">Recombinase family protein</fullName>
    </recommendedName>
</protein>
<dbReference type="Gene3D" id="3.90.1750.20">
    <property type="entry name" value="Putative Large Serine Recombinase, Chain B, Domain 2"/>
    <property type="match status" value="1"/>
</dbReference>
<dbReference type="Pfam" id="PF07508">
    <property type="entry name" value="Recombinase"/>
    <property type="match status" value="1"/>
</dbReference>
<dbReference type="InterPro" id="IPR036162">
    <property type="entry name" value="Resolvase-like_N_sf"/>
</dbReference>
<dbReference type="Pfam" id="PF00239">
    <property type="entry name" value="Resolvase"/>
    <property type="match status" value="1"/>
</dbReference>
<evidence type="ECO:0000313" key="5">
    <source>
        <dbReference type="Proteomes" id="UP000032061"/>
    </source>
</evidence>
<dbReference type="Proteomes" id="UP000032061">
    <property type="component" value="Unassembled WGS sequence"/>
</dbReference>
<feature type="domain" description="Resolvase/invertase-type recombinase catalytic" evidence="1">
    <location>
        <begin position="3"/>
        <end position="153"/>
    </location>
</feature>
<evidence type="ECO:0000259" key="1">
    <source>
        <dbReference type="PROSITE" id="PS51736"/>
    </source>
</evidence>
<dbReference type="Gene3D" id="3.40.50.1390">
    <property type="entry name" value="Resolvase, N-terminal catalytic domain"/>
    <property type="match status" value="1"/>
</dbReference>
<comment type="caution">
    <text evidence="3">The sequence shown here is derived from an EMBL/GenBank/DDBJ whole genome shotgun (WGS) entry which is preliminary data.</text>
</comment>
<dbReference type="GO" id="GO:0000150">
    <property type="term" value="F:DNA strand exchange activity"/>
    <property type="evidence" value="ECO:0007669"/>
    <property type="project" value="InterPro"/>
</dbReference>
<dbReference type="PROSITE" id="PS51737">
    <property type="entry name" value="RECOMBINASE_DNA_BIND"/>
    <property type="match status" value="1"/>
</dbReference>
<dbReference type="AlphaFoldDB" id="A0A0D0EZH2"/>
<dbReference type="InterPro" id="IPR050639">
    <property type="entry name" value="SSR_resolvase"/>
</dbReference>
<dbReference type="OrthoDB" id="9815006at2"/>
<reference evidence="4 6" key="2">
    <citation type="submission" date="2016-11" db="EMBL/GenBank/DDBJ databases">
        <title>Whole genomes of Flavobacteriaceae.</title>
        <authorList>
            <person name="Stine C."/>
            <person name="Li C."/>
            <person name="Tadesse D."/>
        </authorList>
    </citation>
    <scope>NUCLEOTIDE SEQUENCE [LARGE SCALE GENOMIC DNA]</scope>
    <source>
        <strain evidence="4 6">ATCC 51468</strain>
    </source>
</reference>
<accession>A0A0D0EZH2</accession>
<dbReference type="Proteomes" id="UP000198302">
    <property type="component" value="Unassembled WGS sequence"/>
</dbReference>
<dbReference type="PROSITE" id="PS51736">
    <property type="entry name" value="RECOMBINASES_3"/>
    <property type="match status" value="1"/>
</dbReference>
<feature type="domain" description="Recombinase" evidence="2">
    <location>
        <begin position="162"/>
        <end position="271"/>
    </location>
</feature>
<dbReference type="SUPFAM" id="SSF53041">
    <property type="entry name" value="Resolvase-like"/>
    <property type="match status" value="1"/>
</dbReference>
<dbReference type="PANTHER" id="PTHR30461">
    <property type="entry name" value="DNA-INVERTASE FROM LAMBDOID PROPHAGE"/>
    <property type="match status" value="1"/>
</dbReference>
<dbReference type="STRING" id="37752.IW18_03040"/>
<evidence type="ECO:0000313" key="4">
    <source>
        <dbReference type="EMBL" id="OXA88090.1"/>
    </source>
</evidence>
<organism evidence="3 5">
    <name type="scientific">Flavobacterium hibernum</name>
    <dbReference type="NCBI Taxonomy" id="37752"/>
    <lineage>
        <taxon>Bacteria</taxon>
        <taxon>Pseudomonadati</taxon>
        <taxon>Bacteroidota</taxon>
        <taxon>Flavobacteriia</taxon>
        <taxon>Flavobacteriales</taxon>
        <taxon>Flavobacteriaceae</taxon>
        <taxon>Flavobacterium</taxon>
    </lineage>
</organism>
<reference evidence="3 5" key="1">
    <citation type="submission" date="2015-01" db="EMBL/GenBank/DDBJ databases">
        <title>Genome of Flavobacterium hibernum DSM 12611.</title>
        <authorList>
            <person name="Stropko S.J."/>
            <person name="Pipes S.E."/>
            <person name="Newman J.D."/>
        </authorList>
    </citation>
    <scope>NUCLEOTIDE SEQUENCE [LARGE SCALE GENOMIC DNA]</scope>
    <source>
        <strain evidence="3 5">DSM 12611</strain>
    </source>
</reference>
<dbReference type="SMART" id="SM00857">
    <property type="entry name" value="Resolvase"/>
    <property type="match status" value="1"/>
</dbReference>
<gene>
    <name evidence="4" type="ORF">B0A73_09950</name>
    <name evidence="3" type="ORF">IW18_03040</name>
</gene>
<evidence type="ECO:0000313" key="3">
    <source>
        <dbReference type="EMBL" id="KIO54438.1"/>
    </source>
</evidence>
<evidence type="ECO:0000313" key="6">
    <source>
        <dbReference type="Proteomes" id="UP000198302"/>
    </source>
</evidence>
<dbReference type="EMBL" id="MUGX01000011">
    <property type="protein sequence ID" value="OXA88090.1"/>
    <property type="molecule type" value="Genomic_DNA"/>
</dbReference>
<name>A0A0D0EZH2_9FLAO</name>
<dbReference type="InterPro" id="IPR011109">
    <property type="entry name" value="DNA_bind_recombinase_dom"/>
</dbReference>
<sequence>MKKVIRYLRFSSLGQSNSSIEAQELCTDQWILNNNVELVDTFIDVGKSAKTFERPDFIRLQEFVSKYHKIVDYLLVDQMDRFSRNAGEALTLIKELQKKYKIQVVSVTEGITFDYEVPGNFFRTGLQFLLAEEDNINRSIKVRKGLYTAKAKEGRFIGSVPPFGYRKSGIGKQRHLVINEMESEIVKFIYKSYLKNVPLYVIKKEVYDMGFDRKGNVAVEKILKNPVYAGLLEVESFRDLPGGLFPAVHEAIIDNKTWRLVQNKINEPKGTRVILDELLPLRGILRCHCGNPLTGAPSRGKSGKYFYYYKCKFPRHNNLSAVKIHDQLLSILELITFSEKMIDNIIRGCRKKINREASSKRLKMIRQEDQLKGIEIKFTILEEKWITGEISAKTFEKWSLEYHSKMEQQRASIKRLKLFTTKVIELFEEHLDLLIDMKQIFGHASLLQKRELIKILFNNNLYYHNGNYYTSEIDESLIYKESLLKSKGLFRL</sequence>
<evidence type="ECO:0008006" key="7">
    <source>
        <dbReference type="Google" id="ProtNLM"/>
    </source>
</evidence>
<dbReference type="InterPro" id="IPR006119">
    <property type="entry name" value="Resolv_N"/>
</dbReference>
<dbReference type="CDD" id="cd00338">
    <property type="entry name" value="Ser_Recombinase"/>
    <property type="match status" value="1"/>
</dbReference>
<dbReference type="RefSeq" id="WP_041516100.1">
    <property type="nucleotide sequence ID" value="NZ_JPRK01000003.1"/>
</dbReference>
<dbReference type="EMBL" id="JPRK01000003">
    <property type="protein sequence ID" value="KIO54438.1"/>
    <property type="molecule type" value="Genomic_DNA"/>
</dbReference>